<dbReference type="Proteomes" id="UP001256711">
    <property type="component" value="Unassembled WGS sequence"/>
</dbReference>
<evidence type="ECO:0000256" key="6">
    <source>
        <dbReference type="ARBA" id="ARBA00047939"/>
    </source>
</evidence>
<dbReference type="InterPro" id="IPR003812">
    <property type="entry name" value="Fido"/>
</dbReference>
<evidence type="ECO:0000313" key="9">
    <source>
        <dbReference type="EMBL" id="MDT2811204.1"/>
    </source>
</evidence>
<sequence>MFDPYVIPGTDVLKNHLGITDKELLDKAEADITYLKLLDIDAWFENRPLNYETLLAIHGYIFGDLYPWAGQLRTIDIFKEEEVLGGVSLRCGNTSSLTDQIVAVLDKLNQVSWSEISLEETIPLFSDLIAKLWLIHPFREGNTRTIIRFAGLFANAKGFPLNSKFLRDHANYVRKSLVLYCVEEAPEKGYFLKIMGEAINDF</sequence>
<proteinExistence type="predicted"/>
<dbReference type="EMBL" id="JARQBJ010000006">
    <property type="protein sequence ID" value="MDT2811204.1"/>
    <property type="molecule type" value="Genomic_DNA"/>
</dbReference>
<evidence type="ECO:0000256" key="2">
    <source>
        <dbReference type="ARBA" id="ARBA00022695"/>
    </source>
</evidence>
<keyword evidence="1" id="KW-0808">Transferase</keyword>
<dbReference type="GO" id="GO:0051302">
    <property type="term" value="P:regulation of cell division"/>
    <property type="evidence" value="ECO:0007669"/>
    <property type="project" value="TreeGrafter"/>
</dbReference>
<evidence type="ECO:0000256" key="5">
    <source>
        <dbReference type="ARBA" id="ARBA00034531"/>
    </source>
</evidence>
<dbReference type="Gene3D" id="1.10.3290.10">
    <property type="entry name" value="Fido-like domain"/>
    <property type="match status" value="1"/>
</dbReference>
<name>A0AAW8U1T4_9ENTE</name>
<evidence type="ECO:0000256" key="4">
    <source>
        <dbReference type="ARBA" id="ARBA00022840"/>
    </source>
</evidence>
<dbReference type="GO" id="GO:0005524">
    <property type="term" value="F:ATP binding"/>
    <property type="evidence" value="ECO:0007669"/>
    <property type="project" value="UniProtKB-KW"/>
</dbReference>
<comment type="catalytic activity">
    <reaction evidence="6">
        <text>L-threonyl-[protein] + ATP = 3-O-(5'-adenylyl)-L-threonyl-[protein] + diphosphate</text>
        <dbReference type="Rhea" id="RHEA:54292"/>
        <dbReference type="Rhea" id="RHEA-COMP:11060"/>
        <dbReference type="Rhea" id="RHEA-COMP:13847"/>
        <dbReference type="ChEBI" id="CHEBI:30013"/>
        <dbReference type="ChEBI" id="CHEBI:30616"/>
        <dbReference type="ChEBI" id="CHEBI:33019"/>
        <dbReference type="ChEBI" id="CHEBI:138113"/>
        <dbReference type="EC" id="2.7.7.108"/>
    </reaction>
</comment>
<gene>
    <name evidence="9" type="ORF">P7H43_12005</name>
</gene>
<dbReference type="Pfam" id="PF02661">
    <property type="entry name" value="Fic"/>
    <property type="match status" value="1"/>
</dbReference>
<keyword evidence="2" id="KW-0548">Nucleotidyltransferase</keyword>
<dbReference type="PANTHER" id="PTHR39560">
    <property type="entry name" value="PROTEIN ADENYLYLTRANSFERASE FIC-RELATED"/>
    <property type="match status" value="1"/>
</dbReference>
<accession>A0AAW8U1T4</accession>
<reference evidence="9" key="1">
    <citation type="submission" date="2023-03" db="EMBL/GenBank/DDBJ databases">
        <authorList>
            <person name="Shen W."/>
            <person name="Cai J."/>
        </authorList>
    </citation>
    <scope>NUCLEOTIDE SEQUENCE</scope>
    <source>
        <strain evidence="9">B226-2</strain>
    </source>
</reference>
<dbReference type="SUPFAM" id="SSF140931">
    <property type="entry name" value="Fic-like"/>
    <property type="match status" value="1"/>
</dbReference>
<keyword evidence="4" id="KW-0067">ATP-binding</keyword>
<dbReference type="PROSITE" id="PS51459">
    <property type="entry name" value="FIDO"/>
    <property type="match status" value="1"/>
</dbReference>
<dbReference type="InterPro" id="IPR036597">
    <property type="entry name" value="Fido-like_dom_sf"/>
</dbReference>
<dbReference type="RefSeq" id="WP_161999458.1">
    <property type="nucleotide sequence ID" value="NZ_JARQBJ010000006.1"/>
</dbReference>
<comment type="catalytic activity">
    <reaction evidence="7">
        <text>L-tyrosyl-[protein] + ATP = O-(5'-adenylyl)-L-tyrosyl-[protein] + diphosphate</text>
        <dbReference type="Rhea" id="RHEA:54288"/>
        <dbReference type="Rhea" id="RHEA-COMP:10136"/>
        <dbReference type="Rhea" id="RHEA-COMP:13846"/>
        <dbReference type="ChEBI" id="CHEBI:30616"/>
        <dbReference type="ChEBI" id="CHEBI:33019"/>
        <dbReference type="ChEBI" id="CHEBI:46858"/>
        <dbReference type="ChEBI" id="CHEBI:83624"/>
        <dbReference type="EC" id="2.7.7.108"/>
    </reaction>
</comment>
<protein>
    <recommendedName>
        <fullName evidence="5">protein adenylyltransferase</fullName>
        <ecNumber evidence="5">2.7.7.108</ecNumber>
    </recommendedName>
</protein>
<evidence type="ECO:0000256" key="1">
    <source>
        <dbReference type="ARBA" id="ARBA00022679"/>
    </source>
</evidence>
<keyword evidence="3" id="KW-0547">Nucleotide-binding</keyword>
<dbReference type="GO" id="GO:0070733">
    <property type="term" value="F:AMPylase activity"/>
    <property type="evidence" value="ECO:0007669"/>
    <property type="project" value="UniProtKB-EC"/>
</dbReference>
<evidence type="ECO:0000256" key="3">
    <source>
        <dbReference type="ARBA" id="ARBA00022741"/>
    </source>
</evidence>
<dbReference type="AlphaFoldDB" id="A0AAW8U1T4"/>
<evidence type="ECO:0000256" key="7">
    <source>
        <dbReference type="ARBA" id="ARBA00048696"/>
    </source>
</evidence>
<dbReference type="EC" id="2.7.7.108" evidence="5"/>
<organism evidence="9 10">
    <name type="scientific">Enterococcus asini</name>
    <dbReference type="NCBI Taxonomy" id="57732"/>
    <lineage>
        <taxon>Bacteria</taxon>
        <taxon>Bacillati</taxon>
        <taxon>Bacillota</taxon>
        <taxon>Bacilli</taxon>
        <taxon>Lactobacillales</taxon>
        <taxon>Enterococcaceae</taxon>
        <taxon>Enterococcus</taxon>
    </lineage>
</organism>
<evidence type="ECO:0000313" key="10">
    <source>
        <dbReference type="Proteomes" id="UP001256711"/>
    </source>
</evidence>
<evidence type="ECO:0000259" key="8">
    <source>
        <dbReference type="PROSITE" id="PS51459"/>
    </source>
</evidence>
<feature type="domain" description="Fido" evidence="8">
    <location>
        <begin position="49"/>
        <end position="202"/>
    </location>
</feature>
<dbReference type="PANTHER" id="PTHR39560:SF1">
    <property type="entry name" value="PROTEIN ADENYLYLTRANSFERASE FIC-RELATED"/>
    <property type="match status" value="1"/>
</dbReference>
<comment type="caution">
    <text evidence="9">The sequence shown here is derived from an EMBL/GenBank/DDBJ whole genome shotgun (WGS) entry which is preliminary data.</text>
</comment>